<reference evidence="2 3" key="1">
    <citation type="submission" date="2023-12" db="EMBL/GenBank/DDBJ databases">
        <title>Whole-genome sequencing of halo(alkali)philic microorganisms from hypersaline lakes.</title>
        <authorList>
            <person name="Sorokin D.Y."/>
            <person name="Merkel A.Y."/>
            <person name="Messina E."/>
            <person name="Yakimov M."/>
        </authorList>
    </citation>
    <scope>NUCLEOTIDE SEQUENCE [LARGE SCALE GENOMIC DNA]</scope>
    <source>
        <strain evidence="2 3">AB-CW1</strain>
    </source>
</reference>
<dbReference type="GO" id="GO:0071111">
    <property type="term" value="F:cyclic-guanylate-specific phosphodiesterase activity"/>
    <property type="evidence" value="ECO:0007669"/>
    <property type="project" value="InterPro"/>
</dbReference>
<dbReference type="SUPFAM" id="SSF141868">
    <property type="entry name" value="EAL domain-like"/>
    <property type="match status" value="1"/>
</dbReference>
<name>A0AAP6JHS8_9GAMM</name>
<dbReference type="EMBL" id="JAYGII010000006">
    <property type="protein sequence ID" value="MEA5445164.1"/>
    <property type="molecule type" value="Genomic_DNA"/>
</dbReference>
<dbReference type="Gene3D" id="3.20.20.450">
    <property type="entry name" value="EAL domain"/>
    <property type="match status" value="1"/>
</dbReference>
<dbReference type="RefSeq" id="WP_346050793.1">
    <property type="nucleotide sequence ID" value="NZ_JAYGII010000006.1"/>
</dbReference>
<protein>
    <submittedName>
        <fullName evidence="2">EAL domain-containing protein</fullName>
    </submittedName>
</protein>
<evidence type="ECO:0000259" key="1">
    <source>
        <dbReference type="PROSITE" id="PS50883"/>
    </source>
</evidence>
<feature type="domain" description="EAL" evidence="1">
    <location>
        <begin position="110"/>
        <end position="362"/>
    </location>
</feature>
<dbReference type="AlphaFoldDB" id="A0AAP6JHS8"/>
<dbReference type="SMART" id="SM00052">
    <property type="entry name" value="EAL"/>
    <property type="match status" value="1"/>
</dbReference>
<dbReference type="PROSITE" id="PS50883">
    <property type="entry name" value="EAL"/>
    <property type="match status" value="1"/>
</dbReference>
<accession>A0AAP6JHS8</accession>
<evidence type="ECO:0000313" key="3">
    <source>
        <dbReference type="Proteomes" id="UP001302316"/>
    </source>
</evidence>
<dbReference type="PANTHER" id="PTHR33121:SF15">
    <property type="entry name" value="BLUE LIGHT- AND TEMPERATURE-REGULATED ANTIREPRESSOR BLUF"/>
    <property type="match status" value="1"/>
</dbReference>
<sequence>MESKARCSACEVVEPLPRSSGRLYLAPPVPHTRRKLREASKALGLSIEEMDGGIQGIALGDGDLSRLLGQLEERPSEPEQKQSHALFVAGNKTPGLGDLLQARSLSVLLGRESGCWLVDLMESDRLFAHFHPIVSMANPANIHAHECLLRARGDDGKTIPPFEIFQAASRAELTFHLDRAARLTAIRDAVSHDLPGKIFINFNPTAIYDPNFCLQTTVRAIHDAGIEPSRLVFEVIESEEISDSKHLKSILQFYRDAGFGVALDDLGAGYASLNLLSSLRPNYIKFDRELVSGIDGDRYRQTVFSKLVEMARELDVKTVAEGVETRSEWDFLASQGVDFAQGFLLCRPDAPPQTPKLPSGAGV</sequence>
<dbReference type="InterPro" id="IPR035919">
    <property type="entry name" value="EAL_sf"/>
</dbReference>
<keyword evidence="3" id="KW-1185">Reference proteome</keyword>
<dbReference type="PANTHER" id="PTHR33121">
    <property type="entry name" value="CYCLIC DI-GMP PHOSPHODIESTERASE PDEF"/>
    <property type="match status" value="1"/>
</dbReference>
<dbReference type="CDD" id="cd01948">
    <property type="entry name" value="EAL"/>
    <property type="match status" value="1"/>
</dbReference>
<dbReference type="Pfam" id="PF00563">
    <property type="entry name" value="EAL"/>
    <property type="match status" value="1"/>
</dbReference>
<comment type="caution">
    <text evidence="2">The sequence shown here is derived from an EMBL/GenBank/DDBJ whole genome shotgun (WGS) entry which is preliminary data.</text>
</comment>
<dbReference type="Proteomes" id="UP001302316">
    <property type="component" value="Unassembled WGS sequence"/>
</dbReference>
<organism evidence="2 3">
    <name type="scientific">Natronospira elongata</name>
    <dbReference type="NCBI Taxonomy" id="3110268"/>
    <lineage>
        <taxon>Bacteria</taxon>
        <taxon>Pseudomonadati</taxon>
        <taxon>Pseudomonadota</taxon>
        <taxon>Gammaproteobacteria</taxon>
        <taxon>Natronospirales</taxon>
        <taxon>Natronospiraceae</taxon>
        <taxon>Natronospira</taxon>
    </lineage>
</organism>
<proteinExistence type="predicted"/>
<dbReference type="InterPro" id="IPR001633">
    <property type="entry name" value="EAL_dom"/>
</dbReference>
<gene>
    <name evidence="2" type="ORF">VCB98_04925</name>
</gene>
<evidence type="ECO:0000313" key="2">
    <source>
        <dbReference type="EMBL" id="MEA5445164.1"/>
    </source>
</evidence>
<dbReference type="InterPro" id="IPR050706">
    <property type="entry name" value="Cyclic-di-GMP_PDE-like"/>
</dbReference>